<keyword evidence="4 7" id="KW-0863">Zinc-finger</keyword>
<dbReference type="Pfam" id="PF07776">
    <property type="entry name" value="zf-AD"/>
    <property type="match status" value="2"/>
</dbReference>
<feature type="domain" description="C2H2-type" evidence="10">
    <location>
        <begin position="1099"/>
        <end position="1127"/>
    </location>
</feature>
<dbReference type="InterPro" id="IPR012934">
    <property type="entry name" value="Znf_AD"/>
</dbReference>
<evidence type="ECO:0000313" key="12">
    <source>
        <dbReference type="Proteomes" id="UP001652621"/>
    </source>
</evidence>
<evidence type="ECO:0000256" key="1">
    <source>
        <dbReference type="ARBA" id="ARBA00004123"/>
    </source>
</evidence>
<dbReference type="InterPro" id="IPR013087">
    <property type="entry name" value="Znf_C2H2_type"/>
</dbReference>
<feature type="domain" description="C2H2-type" evidence="10">
    <location>
        <begin position="1128"/>
        <end position="1155"/>
    </location>
</feature>
<feature type="compositionally biased region" description="Basic and acidic residues" evidence="9">
    <location>
        <begin position="393"/>
        <end position="404"/>
    </location>
</feature>
<evidence type="ECO:0000256" key="8">
    <source>
        <dbReference type="PROSITE-ProRule" id="PRU01263"/>
    </source>
</evidence>
<dbReference type="Gene3D" id="3.40.1800.20">
    <property type="match status" value="2"/>
</dbReference>
<feature type="domain" description="C2H2-type" evidence="10">
    <location>
        <begin position="807"/>
        <end position="834"/>
    </location>
</feature>
<dbReference type="Pfam" id="PF00096">
    <property type="entry name" value="zf-C2H2"/>
    <property type="match status" value="7"/>
</dbReference>
<evidence type="ECO:0000256" key="3">
    <source>
        <dbReference type="ARBA" id="ARBA00022737"/>
    </source>
</evidence>
<dbReference type="Proteomes" id="UP001652621">
    <property type="component" value="Unplaced"/>
</dbReference>
<organism evidence="12 13">
    <name type="scientific">Musca domestica</name>
    <name type="common">House fly</name>
    <dbReference type="NCBI Taxonomy" id="7370"/>
    <lineage>
        <taxon>Eukaryota</taxon>
        <taxon>Metazoa</taxon>
        <taxon>Ecdysozoa</taxon>
        <taxon>Arthropoda</taxon>
        <taxon>Hexapoda</taxon>
        <taxon>Insecta</taxon>
        <taxon>Pterygota</taxon>
        <taxon>Neoptera</taxon>
        <taxon>Endopterygota</taxon>
        <taxon>Diptera</taxon>
        <taxon>Brachycera</taxon>
        <taxon>Muscomorpha</taxon>
        <taxon>Muscoidea</taxon>
        <taxon>Muscidae</taxon>
        <taxon>Musca</taxon>
    </lineage>
</organism>
<dbReference type="PROSITE" id="PS50157">
    <property type="entry name" value="ZINC_FINGER_C2H2_2"/>
    <property type="match status" value="10"/>
</dbReference>
<feature type="domain" description="C2H2-type" evidence="10">
    <location>
        <begin position="978"/>
        <end position="1004"/>
    </location>
</feature>
<evidence type="ECO:0000256" key="2">
    <source>
        <dbReference type="ARBA" id="ARBA00022723"/>
    </source>
</evidence>
<feature type="domain" description="C2H2-type" evidence="10">
    <location>
        <begin position="774"/>
        <end position="802"/>
    </location>
</feature>
<feature type="domain" description="C2H2-type" evidence="10">
    <location>
        <begin position="1042"/>
        <end position="1069"/>
    </location>
</feature>
<feature type="region of interest" description="Disordered" evidence="9">
    <location>
        <begin position="640"/>
        <end position="707"/>
    </location>
</feature>
<dbReference type="SMART" id="SM00868">
    <property type="entry name" value="zf-AD"/>
    <property type="match status" value="2"/>
</dbReference>
<dbReference type="Pfam" id="PF13912">
    <property type="entry name" value="zf-C2H2_6"/>
    <property type="match status" value="1"/>
</dbReference>
<feature type="domain" description="ZAD" evidence="11">
    <location>
        <begin position="1"/>
        <end position="82"/>
    </location>
</feature>
<feature type="domain" description="C2H2-type" evidence="10">
    <location>
        <begin position="921"/>
        <end position="949"/>
    </location>
</feature>
<feature type="compositionally biased region" description="Basic and acidic residues" evidence="9">
    <location>
        <begin position="685"/>
        <end position="696"/>
    </location>
</feature>
<dbReference type="Pfam" id="PF12874">
    <property type="entry name" value="zf-met"/>
    <property type="match status" value="1"/>
</dbReference>
<evidence type="ECO:0000256" key="7">
    <source>
        <dbReference type="PROSITE-ProRule" id="PRU00042"/>
    </source>
</evidence>
<feature type="binding site" evidence="8">
    <location>
        <position position="55"/>
    </location>
    <ligand>
        <name>Zn(2+)</name>
        <dbReference type="ChEBI" id="CHEBI:29105"/>
    </ligand>
</feature>
<feature type="compositionally biased region" description="Basic and acidic residues" evidence="9">
    <location>
        <begin position="1184"/>
        <end position="1206"/>
    </location>
</feature>
<evidence type="ECO:0000259" key="10">
    <source>
        <dbReference type="PROSITE" id="PS50157"/>
    </source>
</evidence>
<sequence length="1219" mass="143447">MVCRLCLSEPSKESTVNLYKTTDDNIVTDIEVLNLIEKYLEIEVPQDDVVSTIICTDCHNHLMDFHLFRQNVQEKQKTLDVGRKQLEINEDQQVEYSLFRILDDVADTDRGKTNKIWNNEEEEDGDFLMDIIKDEVNEGNEDTMDSYLKCDDDKDESRVENEHNDSLNVASHHSTEIVTGKAEKLKMFTSRTQFERLVKELKKNPALDNYRNVTDSGNFKDRWEELAIVLNNLGTAKRLGDGWIKVWRDMKFKTKKKVCAIKAARETKGVQVKKLTALEQEVAEMFNWLSKKPNSSKKSSLFCRTNLPSRRGVSAKPTSTQSNQTEIADDLSEEEPLTKEKDERPIGNTKEPHSSTAHINAPEDNNLKCTKEKIVFRLMKALESKKSFNSTKHSQESSTKEETKPASCNCGKADVIWEIFELLSSVKRSLLEFNNYHKQLLEIEERKLTLLQTKNEREEDMHKSDVKLKNLEILIKEKQYHDLYVPDESVIKLYHDINSSAESIEMVKLIEKYLEIEVRDDDVFSTTICQDCHDHLDDFHKFCKDVAEKQSILRNEFLEVQLKVESHCDDSQDPQMKEDKKILDSQVQNVDVCDSKEIEQAMFECPIDLLKSEADDDEKEEQEVFETDVLDDMDLNREEEEDVFADSVDNDPVDMNTSEDDMPLSKLKAKKKNTTARRKRTSTKPKVDKEVKEPKERKKKGERKKTMSAQEIIATSIELKCDICQVKVNTWRELRQHFLLAHTRTPYIKCCDTVYEKQRPLVEHLLWHKNPDSFKCKLCNEVFSNSRDLTSHISSQHPDNVDLLETYECEHCFKHFRNYTIFQNHLRTHSKDKDIECQICNKRLETEYQLRRHIDSFHKDMSMHICDICGKKFKCKDSFKRHYQVHQGIVEPAVQCSICKSWLKNQHSLRIHRFVHEEHPNSCNVCGKLFKTRHTLRRHMKYWHELERNLHCTYCDKVFRQQRNLEEHMATHTGAQLYTCPHCGKESRSRSNMYVHIKRVHPKEWWQSKVERLNLDPNTEHPEIEKYRQQQHDMFNDNLYQHICDICGKKFKSKPAFQKHYDEHQGIVEPAAQCSICGAWLKNRFNLKVHLTIHEDTEFSCDICGKLLQTKKNLSRHKRYWHRLEKNLKCSYCEKIFREKRNLDEHMATHTETQLYACPHCGKQSRSKSNMYVHVKRQHPEEWLKSKQERYKIKPNSDDKEQKTAVEKVGVTNAVETPV</sequence>
<feature type="domain" description="C2H2-type" evidence="10">
    <location>
        <begin position="950"/>
        <end position="977"/>
    </location>
</feature>
<keyword evidence="12" id="KW-1185">Reference proteome</keyword>
<evidence type="ECO:0000259" key="11">
    <source>
        <dbReference type="PROSITE" id="PS51915"/>
    </source>
</evidence>
<evidence type="ECO:0000256" key="6">
    <source>
        <dbReference type="ARBA" id="ARBA00023242"/>
    </source>
</evidence>
<reference evidence="13" key="1">
    <citation type="submission" date="2025-08" db="UniProtKB">
        <authorList>
            <consortium name="RefSeq"/>
        </authorList>
    </citation>
    <scope>IDENTIFICATION</scope>
    <source>
        <strain evidence="13">Aabys</strain>
        <tissue evidence="13">Whole body</tissue>
    </source>
</reference>
<feature type="region of interest" description="Disordered" evidence="9">
    <location>
        <begin position="1184"/>
        <end position="1219"/>
    </location>
</feature>
<proteinExistence type="predicted"/>
<feature type="compositionally biased region" description="Basic and acidic residues" evidence="9">
    <location>
        <begin position="336"/>
        <end position="353"/>
    </location>
</feature>
<feature type="binding site" evidence="8">
    <location>
        <position position="6"/>
    </location>
    <ligand>
        <name>Zn(2+)</name>
        <dbReference type="ChEBI" id="CHEBI:29105"/>
    </ligand>
</feature>
<dbReference type="RefSeq" id="XP_058976811.1">
    <property type="nucleotide sequence ID" value="XM_059120828.1"/>
</dbReference>
<feature type="domain" description="C2H2-type" evidence="10">
    <location>
        <begin position="864"/>
        <end position="891"/>
    </location>
</feature>
<evidence type="ECO:0000313" key="13">
    <source>
        <dbReference type="RefSeq" id="XP_058976811.1"/>
    </source>
</evidence>
<keyword evidence="5 8" id="KW-0862">Zinc</keyword>
<dbReference type="Gene3D" id="3.30.160.60">
    <property type="entry name" value="Classic Zinc Finger"/>
    <property type="match status" value="7"/>
</dbReference>
<feature type="compositionally biased region" description="Acidic residues" evidence="9">
    <location>
        <begin position="640"/>
        <end position="662"/>
    </location>
</feature>
<dbReference type="InterPro" id="IPR036236">
    <property type="entry name" value="Znf_C2H2_sf"/>
</dbReference>
<evidence type="ECO:0000256" key="4">
    <source>
        <dbReference type="ARBA" id="ARBA00022771"/>
    </source>
</evidence>
<feature type="region of interest" description="Disordered" evidence="9">
    <location>
        <begin position="387"/>
        <end position="406"/>
    </location>
</feature>
<comment type="subcellular location">
    <subcellularLocation>
        <location evidence="1">Nucleus</location>
    </subcellularLocation>
</comment>
<dbReference type="PROSITE" id="PS00028">
    <property type="entry name" value="ZINC_FINGER_C2H2_1"/>
    <property type="match status" value="9"/>
</dbReference>
<dbReference type="SUPFAM" id="SSF57716">
    <property type="entry name" value="Glucocorticoid receptor-like (DNA-binding domain)"/>
    <property type="match status" value="2"/>
</dbReference>
<dbReference type="SMART" id="SM00355">
    <property type="entry name" value="ZnF_C2H2"/>
    <property type="match status" value="14"/>
</dbReference>
<protein>
    <submittedName>
        <fullName evidence="13">Uncharacterized protein LOC101888962</fullName>
    </submittedName>
</protein>
<keyword evidence="6" id="KW-0539">Nucleus</keyword>
<keyword evidence="2 8" id="KW-0479">Metal-binding</keyword>
<evidence type="ECO:0000256" key="5">
    <source>
        <dbReference type="ARBA" id="ARBA00022833"/>
    </source>
</evidence>
<dbReference type="PANTHER" id="PTHR24381:SF393">
    <property type="entry name" value="CHROMATIN-LINKED ADAPTOR FOR MSL PROTEINS, ISOFORM B"/>
    <property type="match status" value="1"/>
</dbReference>
<dbReference type="PROSITE" id="PS51915">
    <property type="entry name" value="ZAD"/>
    <property type="match status" value="1"/>
</dbReference>
<keyword evidence="3" id="KW-0677">Repeat</keyword>
<feature type="domain" description="C2H2-type" evidence="10">
    <location>
        <begin position="1156"/>
        <end position="1184"/>
    </location>
</feature>
<dbReference type="PANTHER" id="PTHR24381">
    <property type="entry name" value="ZINC FINGER PROTEIN"/>
    <property type="match status" value="1"/>
</dbReference>
<feature type="binding site" evidence="8">
    <location>
        <position position="3"/>
    </location>
    <ligand>
        <name>Zn(2+)</name>
        <dbReference type="ChEBI" id="CHEBI:29105"/>
    </ligand>
</feature>
<name>A0ABM3UTF9_MUSDO</name>
<feature type="compositionally biased region" description="Polar residues" evidence="9">
    <location>
        <begin position="316"/>
        <end position="326"/>
    </location>
</feature>
<feature type="binding site" evidence="8">
    <location>
        <position position="58"/>
    </location>
    <ligand>
        <name>Zn(2+)</name>
        <dbReference type="ChEBI" id="CHEBI:29105"/>
    </ligand>
</feature>
<feature type="compositionally biased region" description="Basic residues" evidence="9">
    <location>
        <begin position="667"/>
        <end position="683"/>
    </location>
</feature>
<gene>
    <name evidence="13" type="primary">LOC101888962</name>
</gene>
<accession>A0ABM3UTF9</accession>
<dbReference type="GeneID" id="101888962"/>
<feature type="region of interest" description="Disordered" evidence="9">
    <location>
        <begin position="308"/>
        <end position="363"/>
    </location>
</feature>
<evidence type="ECO:0000256" key="9">
    <source>
        <dbReference type="SAM" id="MobiDB-lite"/>
    </source>
</evidence>
<dbReference type="SUPFAM" id="SSF57667">
    <property type="entry name" value="beta-beta-alpha zinc fingers"/>
    <property type="match status" value="8"/>
</dbReference>